<keyword evidence="7" id="KW-0418">Kinase</keyword>
<keyword evidence="9" id="KW-0289">Folate biosynthesis</keyword>
<evidence type="ECO:0000256" key="1">
    <source>
        <dbReference type="ARBA" id="ARBA00005051"/>
    </source>
</evidence>
<keyword evidence="5" id="KW-0808">Transferase</keyword>
<evidence type="ECO:0000256" key="5">
    <source>
        <dbReference type="ARBA" id="ARBA00022679"/>
    </source>
</evidence>
<dbReference type="EC" id="2.7.6.3" evidence="3"/>
<comment type="similarity">
    <text evidence="2">Belongs to the HPPK family.</text>
</comment>
<evidence type="ECO:0000256" key="11">
    <source>
        <dbReference type="ARBA" id="ARBA00029766"/>
    </source>
</evidence>
<dbReference type="GO" id="GO:0003848">
    <property type="term" value="F:2-amino-4-hydroxy-6-hydroxymethyldihydropteridine diphosphokinase activity"/>
    <property type="evidence" value="ECO:0007669"/>
    <property type="project" value="UniProtKB-EC"/>
</dbReference>
<dbReference type="Proteomes" id="UP000825483">
    <property type="component" value="Unassembled WGS sequence"/>
</dbReference>
<dbReference type="GeneID" id="72468221"/>
<keyword evidence="15" id="KW-1185">Reference proteome</keyword>
<proteinExistence type="inferred from homology"/>
<keyword evidence="8" id="KW-0067">ATP-binding</keyword>
<evidence type="ECO:0000256" key="9">
    <source>
        <dbReference type="ARBA" id="ARBA00022909"/>
    </source>
</evidence>
<evidence type="ECO:0000256" key="6">
    <source>
        <dbReference type="ARBA" id="ARBA00022741"/>
    </source>
</evidence>
<evidence type="ECO:0000256" key="2">
    <source>
        <dbReference type="ARBA" id="ARBA00005810"/>
    </source>
</evidence>
<sequence length="113" mass="12962">MKVIISLGSNLNQEANIQRAREILSHLIPDAVFTDPEWTDPIAEKDRPAGTEKYLNCLVEGHVHLTERRIIAKLKQLEMSMGDNHENHVKGLVSIDLDLIQYGDHKVRELIWK</sequence>
<comment type="caution">
    <text evidence="14">The sequence shown here is derived from an EMBL/GenBank/DDBJ whole genome shotgun (WGS) entry which is preliminary data.</text>
</comment>
<dbReference type="AlphaFoldDB" id="A0A9R1C789"/>
<evidence type="ECO:0000313" key="15">
    <source>
        <dbReference type="Proteomes" id="UP000825483"/>
    </source>
</evidence>
<evidence type="ECO:0000256" key="8">
    <source>
        <dbReference type="ARBA" id="ARBA00022840"/>
    </source>
</evidence>
<dbReference type="Pfam" id="PF01288">
    <property type="entry name" value="HPPK"/>
    <property type="match status" value="1"/>
</dbReference>
<gene>
    <name evidence="14" type="ORF">PRLR5076_01640</name>
</gene>
<dbReference type="InterPro" id="IPR000550">
    <property type="entry name" value="Hppk"/>
</dbReference>
<dbReference type="GO" id="GO:0046656">
    <property type="term" value="P:folic acid biosynthetic process"/>
    <property type="evidence" value="ECO:0007669"/>
    <property type="project" value="UniProtKB-KW"/>
</dbReference>
<evidence type="ECO:0000256" key="10">
    <source>
        <dbReference type="ARBA" id="ARBA00029409"/>
    </source>
</evidence>
<evidence type="ECO:0000256" key="7">
    <source>
        <dbReference type="ARBA" id="ARBA00022777"/>
    </source>
</evidence>
<evidence type="ECO:0000259" key="13">
    <source>
        <dbReference type="Pfam" id="PF01288"/>
    </source>
</evidence>
<accession>A0A9R1C789</accession>
<protein>
    <recommendedName>
        <fullName evidence="4">2-amino-4-hydroxy-6-hydroxymethyldihydropteridine pyrophosphokinase</fullName>
        <ecNumber evidence="3">2.7.6.3</ecNumber>
    </recommendedName>
    <alternativeName>
        <fullName evidence="11">6-hydroxymethyl-7,8-dihydropterin pyrophosphokinase</fullName>
    </alternativeName>
    <alternativeName>
        <fullName evidence="12">7,8-dihydro-6-hydroxymethylpterin-pyrophosphokinase</fullName>
    </alternativeName>
</protein>
<dbReference type="SUPFAM" id="SSF55083">
    <property type="entry name" value="6-hydroxymethyl-7,8-dihydropterin pyrophosphokinase, HPPK"/>
    <property type="match status" value="1"/>
</dbReference>
<organism evidence="14 15">
    <name type="scientific">Prevotella lacticifex</name>
    <dbReference type="NCBI Taxonomy" id="2854755"/>
    <lineage>
        <taxon>Bacteria</taxon>
        <taxon>Pseudomonadati</taxon>
        <taxon>Bacteroidota</taxon>
        <taxon>Bacteroidia</taxon>
        <taxon>Bacteroidales</taxon>
        <taxon>Prevotellaceae</taxon>
        <taxon>Prevotella</taxon>
    </lineage>
</organism>
<reference evidence="14" key="1">
    <citation type="journal article" date="2022" name="Int. J. Syst. Evol. Microbiol.">
        <title>Prevotella lacticifex sp. nov., isolated from the rumen of cows.</title>
        <authorList>
            <person name="Shinkai T."/>
            <person name="Ikeyama N."/>
            <person name="Kumagai M."/>
            <person name="Ohmori H."/>
            <person name="Sakamoto M."/>
            <person name="Ohkuma M."/>
            <person name="Mitsumori M."/>
        </authorList>
    </citation>
    <scope>NUCLEOTIDE SEQUENCE</scope>
    <source>
        <strain evidence="14">R5076</strain>
    </source>
</reference>
<evidence type="ECO:0000313" key="14">
    <source>
        <dbReference type="EMBL" id="GJG57313.1"/>
    </source>
</evidence>
<dbReference type="InterPro" id="IPR035907">
    <property type="entry name" value="Hppk_sf"/>
</dbReference>
<evidence type="ECO:0000256" key="12">
    <source>
        <dbReference type="ARBA" id="ARBA00033413"/>
    </source>
</evidence>
<name>A0A9R1C789_9BACT</name>
<keyword evidence="6" id="KW-0547">Nucleotide-binding</keyword>
<dbReference type="PANTHER" id="PTHR43071:SF1">
    <property type="entry name" value="2-AMINO-4-HYDROXY-6-HYDROXYMETHYLDIHYDROPTERIDINE PYROPHOSPHOKINASE"/>
    <property type="match status" value="1"/>
</dbReference>
<evidence type="ECO:0000256" key="4">
    <source>
        <dbReference type="ARBA" id="ARBA00016218"/>
    </source>
</evidence>
<dbReference type="RefSeq" id="WP_223929661.1">
    <property type="nucleotide sequence ID" value="NZ_BPTU01000003.1"/>
</dbReference>
<evidence type="ECO:0000256" key="3">
    <source>
        <dbReference type="ARBA" id="ARBA00013253"/>
    </source>
</evidence>
<dbReference type="EMBL" id="BPUB01000001">
    <property type="protein sequence ID" value="GJG57313.1"/>
    <property type="molecule type" value="Genomic_DNA"/>
</dbReference>
<comment type="pathway">
    <text evidence="1">Cofactor biosynthesis; tetrahydrofolate biosynthesis; 2-amino-4-hydroxy-6-hydroxymethyl-7,8-dihydropteridine diphosphate from 7,8-dihydroneopterin triphosphate: step 4/4.</text>
</comment>
<dbReference type="Gene3D" id="3.30.70.560">
    <property type="entry name" value="7,8-Dihydro-6-hydroxymethylpterin-pyrophosphokinase HPPK"/>
    <property type="match status" value="1"/>
</dbReference>
<feature type="domain" description="7,8-dihydro-6-hydroxymethylpterin-pyrophosphokinase" evidence="13">
    <location>
        <begin position="4"/>
        <end position="103"/>
    </location>
</feature>
<dbReference type="GO" id="GO:0016301">
    <property type="term" value="F:kinase activity"/>
    <property type="evidence" value="ECO:0007669"/>
    <property type="project" value="UniProtKB-KW"/>
</dbReference>
<dbReference type="PANTHER" id="PTHR43071">
    <property type="entry name" value="2-AMINO-4-HYDROXY-6-HYDROXYMETHYLDIHYDROPTERIDINE PYROPHOSPHOKINASE"/>
    <property type="match status" value="1"/>
</dbReference>
<comment type="function">
    <text evidence="10">Catalyzes the transfer of pyrophosphate from adenosine triphosphate (ATP) to 6-hydroxymethyl-7,8-dihydropterin, an enzymatic step in folate biosynthesis pathway.</text>
</comment>
<dbReference type="GO" id="GO:0005524">
    <property type="term" value="F:ATP binding"/>
    <property type="evidence" value="ECO:0007669"/>
    <property type="project" value="UniProtKB-KW"/>
</dbReference>